<keyword evidence="6" id="KW-0378">Hydrolase</keyword>
<evidence type="ECO:0000313" key="7">
    <source>
        <dbReference type="Proteomes" id="UP000315750"/>
    </source>
</evidence>
<dbReference type="RefSeq" id="WP_145246139.1">
    <property type="nucleotide sequence ID" value="NZ_CP036278.1"/>
</dbReference>
<dbReference type="PANTHER" id="PTHR42759">
    <property type="entry name" value="MOXR FAMILY PROTEIN"/>
    <property type="match status" value="1"/>
</dbReference>
<keyword evidence="2" id="KW-0067">ATP-binding</keyword>
<dbReference type="InterPro" id="IPR041628">
    <property type="entry name" value="ChlI/MoxR_AAA_lid"/>
</dbReference>
<evidence type="ECO:0000256" key="1">
    <source>
        <dbReference type="ARBA" id="ARBA00022741"/>
    </source>
</evidence>
<dbReference type="EMBL" id="CP036278">
    <property type="protein sequence ID" value="QDU55260.1"/>
    <property type="molecule type" value="Genomic_DNA"/>
</dbReference>
<dbReference type="EC" id="3.6.3.-" evidence="6"/>
<dbReference type="Pfam" id="PF07726">
    <property type="entry name" value="AAA_3"/>
    <property type="match status" value="1"/>
</dbReference>
<dbReference type="Proteomes" id="UP000315750">
    <property type="component" value="Chromosome"/>
</dbReference>
<dbReference type="OrthoDB" id="9773454at2"/>
<dbReference type="GO" id="GO:0016887">
    <property type="term" value="F:ATP hydrolysis activity"/>
    <property type="evidence" value="ECO:0007669"/>
    <property type="project" value="InterPro"/>
</dbReference>
<name>A0A518AKK7_9BACT</name>
<organism evidence="6 7">
    <name type="scientific">Aeoliella mucimassa</name>
    <dbReference type="NCBI Taxonomy" id="2527972"/>
    <lineage>
        <taxon>Bacteria</taxon>
        <taxon>Pseudomonadati</taxon>
        <taxon>Planctomycetota</taxon>
        <taxon>Planctomycetia</taxon>
        <taxon>Pirellulales</taxon>
        <taxon>Lacipirellulaceae</taxon>
        <taxon>Aeoliella</taxon>
    </lineage>
</organism>
<dbReference type="InterPro" id="IPR027417">
    <property type="entry name" value="P-loop_NTPase"/>
</dbReference>
<accession>A0A518AKK7</accession>
<protein>
    <submittedName>
        <fullName evidence="6">ATPase RavA</fullName>
        <ecNumber evidence="6">3.6.3.-</ecNumber>
    </submittedName>
</protein>
<feature type="domain" description="ATPase AAA-3" evidence="4">
    <location>
        <begin position="47"/>
        <end position="181"/>
    </location>
</feature>
<feature type="domain" description="ChlI/MoxR AAA lid" evidence="5">
    <location>
        <begin position="259"/>
        <end position="326"/>
    </location>
</feature>
<evidence type="ECO:0000313" key="6">
    <source>
        <dbReference type="EMBL" id="QDU55260.1"/>
    </source>
</evidence>
<keyword evidence="1" id="KW-0547">Nucleotide-binding</keyword>
<keyword evidence="7" id="KW-1185">Reference proteome</keyword>
<evidence type="ECO:0000259" key="5">
    <source>
        <dbReference type="Pfam" id="PF17863"/>
    </source>
</evidence>
<dbReference type="Gene3D" id="3.40.50.300">
    <property type="entry name" value="P-loop containing nucleotide triphosphate hydrolases"/>
    <property type="match status" value="1"/>
</dbReference>
<comment type="similarity">
    <text evidence="3">Belongs to the MoxR family.</text>
</comment>
<evidence type="ECO:0000256" key="2">
    <source>
        <dbReference type="ARBA" id="ARBA00022840"/>
    </source>
</evidence>
<dbReference type="AlphaFoldDB" id="A0A518AKK7"/>
<proteinExistence type="inferred from homology"/>
<reference evidence="6 7" key="1">
    <citation type="submission" date="2019-02" db="EMBL/GenBank/DDBJ databases">
        <title>Deep-cultivation of Planctomycetes and their phenomic and genomic characterization uncovers novel biology.</title>
        <authorList>
            <person name="Wiegand S."/>
            <person name="Jogler M."/>
            <person name="Boedeker C."/>
            <person name="Pinto D."/>
            <person name="Vollmers J."/>
            <person name="Rivas-Marin E."/>
            <person name="Kohn T."/>
            <person name="Peeters S.H."/>
            <person name="Heuer A."/>
            <person name="Rast P."/>
            <person name="Oberbeckmann S."/>
            <person name="Bunk B."/>
            <person name="Jeske O."/>
            <person name="Meyerdierks A."/>
            <person name="Storesund J.E."/>
            <person name="Kallscheuer N."/>
            <person name="Luecker S."/>
            <person name="Lage O.M."/>
            <person name="Pohl T."/>
            <person name="Merkel B.J."/>
            <person name="Hornburger P."/>
            <person name="Mueller R.-W."/>
            <person name="Bruemmer F."/>
            <person name="Labrenz M."/>
            <person name="Spormann A.M."/>
            <person name="Op den Camp H."/>
            <person name="Overmann J."/>
            <person name="Amann R."/>
            <person name="Jetten M.S.M."/>
            <person name="Mascher T."/>
            <person name="Medema M.H."/>
            <person name="Devos D.P."/>
            <person name="Kaster A.-K."/>
            <person name="Ovreas L."/>
            <person name="Rohde M."/>
            <person name="Galperin M.Y."/>
            <person name="Jogler C."/>
        </authorList>
    </citation>
    <scope>NUCLEOTIDE SEQUENCE [LARGE SCALE GENOMIC DNA]</scope>
    <source>
        <strain evidence="6 7">Pan181</strain>
    </source>
</reference>
<evidence type="ECO:0000259" key="4">
    <source>
        <dbReference type="Pfam" id="PF07726"/>
    </source>
</evidence>
<dbReference type="Gene3D" id="1.10.8.80">
    <property type="entry name" value="Magnesium chelatase subunit I, C-Terminal domain"/>
    <property type="match status" value="1"/>
</dbReference>
<dbReference type="GO" id="GO:0005524">
    <property type="term" value="F:ATP binding"/>
    <property type="evidence" value="ECO:0007669"/>
    <property type="project" value="UniProtKB-KW"/>
</dbReference>
<dbReference type="PIRSF" id="PIRSF002849">
    <property type="entry name" value="AAA_ATPase_chaperone_MoxR_prd"/>
    <property type="match status" value="1"/>
</dbReference>
<dbReference type="SUPFAM" id="SSF52540">
    <property type="entry name" value="P-loop containing nucleoside triphosphate hydrolases"/>
    <property type="match status" value="1"/>
</dbReference>
<dbReference type="PANTHER" id="PTHR42759:SF1">
    <property type="entry name" value="MAGNESIUM-CHELATASE SUBUNIT CHLD"/>
    <property type="match status" value="1"/>
</dbReference>
<evidence type="ECO:0000256" key="3">
    <source>
        <dbReference type="ARBA" id="ARBA00061607"/>
    </source>
</evidence>
<dbReference type="Pfam" id="PF17863">
    <property type="entry name" value="AAA_lid_2"/>
    <property type="match status" value="1"/>
</dbReference>
<dbReference type="InterPro" id="IPR050764">
    <property type="entry name" value="CbbQ/NirQ/NorQ/GpvN"/>
</dbReference>
<sequence length="340" mass="37226">MLGDSDLEDIRHLGQASDRLTSELGKVIVGQREVVEQLLIAMFARGHCLLVGVPGLAKTLLIRTLSDALSLNFSRVQFTPDLMPADITGTEVIQEDKSTGKREFRFLEGPLFANIVLADEINRTPPKTQAALLEAMQEKQVTVGGKRYTLPEPFFVLATQNPIEQEGTYPLPEAQLDRFMFMVQVEYPDADEELAIVKQTTADIEVSVSEVLSAEEILRLSHVVRRVPIADHLAQYAIAIVRNTRVRGGKAKVQVPPMVDQYVSWGAGPRASQYLVLAAKARAALAGRHCVESDDLRAVAGPVLRHRLITNFNAEADGISADDVISHLLETTPLGTESAA</sequence>
<gene>
    <name evidence="6" type="primary">ravA_1</name>
    <name evidence="6" type="ORF">Pan181_14470</name>
</gene>
<dbReference type="KEGG" id="amuc:Pan181_14470"/>
<dbReference type="FunFam" id="3.40.50.300:FF:000640">
    <property type="entry name" value="MoxR family ATPase"/>
    <property type="match status" value="1"/>
</dbReference>
<dbReference type="InterPro" id="IPR011703">
    <property type="entry name" value="ATPase_AAA-3"/>
</dbReference>